<dbReference type="EMBL" id="QJNU01001587">
    <property type="protein sequence ID" value="RYO74395.1"/>
    <property type="molecule type" value="Genomic_DNA"/>
</dbReference>
<dbReference type="OrthoDB" id="4768376at2759"/>
<accession>A0A4Q4SUC8</accession>
<evidence type="ECO:0000313" key="4">
    <source>
        <dbReference type="Proteomes" id="UP000293360"/>
    </source>
</evidence>
<evidence type="ECO:0000256" key="2">
    <source>
        <dbReference type="SAM" id="SignalP"/>
    </source>
</evidence>
<comment type="caution">
    <text evidence="3">The sequence shown here is derived from an EMBL/GenBank/DDBJ whole genome shotgun (WGS) entry which is preliminary data.</text>
</comment>
<evidence type="ECO:0008006" key="5">
    <source>
        <dbReference type="Google" id="ProtNLM"/>
    </source>
</evidence>
<dbReference type="Proteomes" id="UP000293360">
    <property type="component" value="Unassembled WGS sequence"/>
</dbReference>
<keyword evidence="4" id="KW-1185">Reference proteome</keyword>
<feature type="region of interest" description="Disordered" evidence="1">
    <location>
        <begin position="27"/>
        <end position="52"/>
    </location>
</feature>
<feature type="chain" id="PRO_5020237172" description="REJ domain-containing protein" evidence="2">
    <location>
        <begin position="18"/>
        <end position="119"/>
    </location>
</feature>
<name>A0A4Q4SUC8_9PEZI</name>
<organism evidence="3 4">
    <name type="scientific">Monosporascus ibericus</name>
    <dbReference type="NCBI Taxonomy" id="155417"/>
    <lineage>
        <taxon>Eukaryota</taxon>
        <taxon>Fungi</taxon>
        <taxon>Dikarya</taxon>
        <taxon>Ascomycota</taxon>
        <taxon>Pezizomycotina</taxon>
        <taxon>Sordariomycetes</taxon>
        <taxon>Xylariomycetidae</taxon>
        <taxon>Xylariales</taxon>
        <taxon>Xylariales incertae sedis</taxon>
        <taxon>Monosporascus</taxon>
    </lineage>
</organism>
<proteinExistence type="predicted"/>
<reference evidence="3 4" key="1">
    <citation type="submission" date="2018-06" db="EMBL/GenBank/DDBJ databases">
        <title>Complete Genomes of Monosporascus.</title>
        <authorList>
            <person name="Robinson A.J."/>
            <person name="Natvig D.O."/>
        </authorList>
    </citation>
    <scope>NUCLEOTIDE SEQUENCE [LARGE SCALE GENOMIC DNA]</scope>
    <source>
        <strain evidence="3 4">CBS 110550</strain>
    </source>
</reference>
<protein>
    <recommendedName>
        <fullName evidence="5">REJ domain-containing protein</fullName>
    </recommendedName>
</protein>
<keyword evidence="2" id="KW-0732">Signal</keyword>
<evidence type="ECO:0000313" key="3">
    <source>
        <dbReference type="EMBL" id="RYO74395.1"/>
    </source>
</evidence>
<evidence type="ECO:0000256" key="1">
    <source>
        <dbReference type="SAM" id="MobiDB-lite"/>
    </source>
</evidence>
<feature type="region of interest" description="Disordered" evidence="1">
    <location>
        <begin position="66"/>
        <end position="97"/>
    </location>
</feature>
<dbReference type="AlphaFoldDB" id="A0A4Q4SUC8"/>
<gene>
    <name evidence="3" type="ORF">DL764_010847</name>
</gene>
<feature type="signal peptide" evidence="2">
    <location>
        <begin position="1"/>
        <end position="17"/>
    </location>
</feature>
<sequence length="119" mass="11952">MFSKRVVILALAPSAIAQMSGMATDTLMPTSMEPSMPAEMSTAPSSEEVAGQSTSMMIDNTLSTSTTSAAGMNHSGMAGMGGTHNTTDKTEPPISGSGVSGVSAALFAVSVALSAMFQL</sequence>